<evidence type="ECO:0000256" key="5">
    <source>
        <dbReference type="ARBA" id="ARBA00012453"/>
    </source>
</evidence>
<dbReference type="CDD" id="cd07396">
    <property type="entry name" value="MPP_Nbla03831"/>
    <property type="match status" value="1"/>
</dbReference>
<dbReference type="VEuPathDB" id="TriTrypDB:ECC02_007330"/>
<dbReference type="InterPro" id="IPR004843">
    <property type="entry name" value="Calcineurin-like_PHP"/>
</dbReference>
<dbReference type="PANTHER" id="PTHR16509">
    <property type="match status" value="1"/>
</dbReference>
<dbReference type="GO" id="GO:0046872">
    <property type="term" value="F:metal ion binding"/>
    <property type="evidence" value="ECO:0007669"/>
    <property type="project" value="UniProtKB-KW"/>
</dbReference>
<evidence type="ECO:0000256" key="2">
    <source>
        <dbReference type="ARBA" id="ARBA00006362"/>
    </source>
</evidence>
<keyword evidence="10" id="KW-0862">Zinc</keyword>
<evidence type="ECO:0000256" key="14">
    <source>
        <dbReference type="ARBA" id="ARBA00047636"/>
    </source>
</evidence>
<comment type="cofactor">
    <cofactor evidence="1">
        <name>Mg(2+)</name>
        <dbReference type="ChEBI" id="CHEBI:18420"/>
    </cofactor>
</comment>
<feature type="transmembrane region" description="Helical" evidence="17">
    <location>
        <begin position="144"/>
        <end position="172"/>
    </location>
</feature>
<proteinExistence type="inferred from homology"/>
<evidence type="ECO:0000313" key="19">
    <source>
        <dbReference type="EMBL" id="KAF5219692.1"/>
    </source>
</evidence>
<evidence type="ECO:0000313" key="20">
    <source>
        <dbReference type="Proteomes" id="UP000583944"/>
    </source>
</evidence>
<comment type="subunit">
    <text evidence="3">Monomer.</text>
</comment>
<evidence type="ECO:0000256" key="6">
    <source>
        <dbReference type="ARBA" id="ARBA00012529"/>
    </source>
</evidence>
<keyword evidence="17" id="KW-0472">Membrane</keyword>
<comment type="catalytic activity">
    <reaction evidence="13">
        <text>CDP-glycerol + H2O = sn-glycerol 3-phosphate + CMP + 2 H(+)</text>
        <dbReference type="Rhea" id="RHEA:21692"/>
        <dbReference type="ChEBI" id="CHEBI:15377"/>
        <dbReference type="ChEBI" id="CHEBI:15378"/>
        <dbReference type="ChEBI" id="CHEBI:57597"/>
        <dbReference type="ChEBI" id="CHEBI:58311"/>
        <dbReference type="ChEBI" id="CHEBI:60377"/>
        <dbReference type="EC" id="3.6.1.16"/>
    </reaction>
</comment>
<dbReference type="Gene3D" id="3.60.21.10">
    <property type="match status" value="1"/>
</dbReference>
<dbReference type="EC" id="3.6.1.53" evidence="6"/>
<dbReference type="EC" id="3.6.1.16" evidence="4"/>
<evidence type="ECO:0000256" key="4">
    <source>
        <dbReference type="ARBA" id="ARBA00012443"/>
    </source>
</evidence>
<dbReference type="Proteomes" id="UP000583944">
    <property type="component" value="Unassembled WGS sequence"/>
</dbReference>
<dbReference type="InterPro" id="IPR041869">
    <property type="entry name" value="MPP_ADPRM"/>
</dbReference>
<dbReference type="EMBL" id="JABDHM010000065">
    <property type="protein sequence ID" value="KAF5219692.1"/>
    <property type="molecule type" value="Genomic_DNA"/>
</dbReference>
<comment type="catalytic activity">
    <reaction evidence="14">
        <text>CDP-choline + H2O = phosphocholine + CMP + 2 H(+)</text>
        <dbReference type="Rhea" id="RHEA:32487"/>
        <dbReference type="ChEBI" id="CHEBI:15377"/>
        <dbReference type="ChEBI" id="CHEBI:15378"/>
        <dbReference type="ChEBI" id="CHEBI:58779"/>
        <dbReference type="ChEBI" id="CHEBI:60377"/>
        <dbReference type="ChEBI" id="CHEBI:295975"/>
        <dbReference type="EC" id="3.6.1.53"/>
    </reaction>
</comment>
<evidence type="ECO:0000256" key="10">
    <source>
        <dbReference type="ARBA" id="ARBA00022833"/>
    </source>
</evidence>
<comment type="catalytic activity">
    <reaction evidence="16">
        <text>ADP-D-ribose + H2O = D-ribose 5-phosphate + AMP + 2 H(+)</text>
        <dbReference type="Rhea" id="RHEA:10412"/>
        <dbReference type="ChEBI" id="CHEBI:15377"/>
        <dbReference type="ChEBI" id="CHEBI:15378"/>
        <dbReference type="ChEBI" id="CHEBI:57967"/>
        <dbReference type="ChEBI" id="CHEBI:78346"/>
        <dbReference type="ChEBI" id="CHEBI:456215"/>
        <dbReference type="EC" id="3.6.1.13"/>
    </reaction>
</comment>
<evidence type="ECO:0000256" key="1">
    <source>
        <dbReference type="ARBA" id="ARBA00001946"/>
    </source>
</evidence>
<evidence type="ECO:0000256" key="17">
    <source>
        <dbReference type="SAM" id="Phobius"/>
    </source>
</evidence>
<keyword evidence="17" id="KW-1133">Transmembrane helix</keyword>
<feature type="transmembrane region" description="Helical" evidence="17">
    <location>
        <begin position="550"/>
        <end position="572"/>
    </location>
</feature>
<dbReference type="AlphaFoldDB" id="A0A7J6XZ29"/>
<evidence type="ECO:0000259" key="18">
    <source>
        <dbReference type="Pfam" id="PF00149"/>
    </source>
</evidence>
<comment type="catalytic activity">
    <reaction evidence="15">
        <text>ADP-D-ribose + H2O = D-ribose 5-phosphate + AMP + 2 H(+)</text>
        <dbReference type="Rhea" id="RHEA:10412"/>
        <dbReference type="ChEBI" id="CHEBI:15377"/>
        <dbReference type="ChEBI" id="CHEBI:15378"/>
        <dbReference type="ChEBI" id="CHEBI:57967"/>
        <dbReference type="ChEBI" id="CHEBI:78346"/>
        <dbReference type="ChEBI" id="CHEBI:456215"/>
        <dbReference type="EC" id="3.6.1.53"/>
    </reaction>
</comment>
<organism evidence="19 20">
    <name type="scientific">Trypanosoma cruzi</name>
    <dbReference type="NCBI Taxonomy" id="5693"/>
    <lineage>
        <taxon>Eukaryota</taxon>
        <taxon>Discoba</taxon>
        <taxon>Euglenozoa</taxon>
        <taxon>Kinetoplastea</taxon>
        <taxon>Metakinetoplastina</taxon>
        <taxon>Trypanosomatida</taxon>
        <taxon>Trypanosomatidae</taxon>
        <taxon>Trypanosoma</taxon>
        <taxon>Schizotrypanum</taxon>
    </lineage>
</organism>
<dbReference type="PANTHER" id="PTHR16509:SF1">
    <property type="entry name" value="MANGANESE-DEPENDENT ADP-RIBOSE_CDP-ALCOHOL DIPHOSPHATASE"/>
    <property type="match status" value="1"/>
</dbReference>
<evidence type="ECO:0000256" key="11">
    <source>
        <dbReference type="ARBA" id="ARBA00030848"/>
    </source>
</evidence>
<evidence type="ECO:0000256" key="3">
    <source>
        <dbReference type="ARBA" id="ARBA00011245"/>
    </source>
</evidence>
<reference evidence="19 20" key="1">
    <citation type="journal article" date="2019" name="Genome Biol. Evol.">
        <title>Nanopore Sequencing Significantly Improves Genome Assembly of the Protozoan Parasite Trypanosoma cruzi.</title>
        <authorList>
            <person name="Diaz-Viraque F."/>
            <person name="Pita S."/>
            <person name="Greif G."/>
            <person name="de Souza R.C.M."/>
            <person name="Iraola G."/>
            <person name="Robello C."/>
        </authorList>
    </citation>
    <scope>NUCLEOTIDE SEQUENCE [LARGE SCALE GENOMIC DNA]</scope>
    <source>
        <strain evidence="19 20">Berenice</strain>
    </source>
</reference>
<evidence type="ECO:0000256" key="16">
    <source>
        <dbReference type="ARBA" id="ARBA00049546"/>
    </source>
</evidence>
<feature type="domain" description="Calcineurin-like phosphoesterase" evidence="18">
    <location>
        <begin position="203"/>
        <end position="427"/>
    </location>
</feature>
<evidence type="ECO:0000256" key="15">
    <source>
        <dbReference type="ARBA" id="ARBA00047894"/>
    </source>
</evidence>
<evidence type="ECO:0000256" key="12">
    <source>
        <dbReference type="ARBA" id="ARBA00032579"/>
    </source>
</evidence>
<evidence type="ECO:0000256" key="7">
    <source>
        <dbReference type="ARBA" id="ARBA00016378"/>
    </source>
</evidence>
<dbReference type="GO" id="GO:0047631">
    <property type="term" value="F:ADP-ribose diphosphatase activity"/>
    <property type="evidence" value="ECO:0007669"/>
    <property type="project" value="UniProtKB-EC"/>
</dbReference>
<comment type="similarity">
    <text evidence="2">Belongs to the ADPRibase-Mn family.</text>
</comment>
<keyword evidence="17" id="KW-0812">Transmembrane</keyword>
<dbReference type="VEuPathDB" id="TriTrypDB:BCY84_15092"/>
<dbReference type="SUPFAM" id="SSF56300">
    <property type="entry name" value="Metallo-dependent phosphatases"/>
    <property type="match status" value="1"/>
</dbReference>
<evidence type="ECO:0000256" key="9">
    <source>
        <dbReference type="ARBA" id="ARBA00022801"/>
    </source>
</evidence>
<name>A0A7J6XZ29_TRYCR</name>
<comment type="caution">
    <text evidence="19">The sequence shown here is derived from an EMBL/GenBank/DDBJ whole genome shotgun (WGS) entry which is preliminary data.</text>
</comment>
<sequence length="592" mass="67556">MLVAVLRGGAGVAGEQLDGTVFFVQSRGDLAQPSYLQRDGRECWKHFRGTSFFSESAGPVVVLCEACAGRRALGGDRKEPCVFRLLFLARMLSGHVGPPLFFSFNSVFLTCFRPFSLLFPSLERSLSFFLCTPDKNRKKCLRKLSAFFGLVEGFLMKVFLCILLLSLGFIWVCGAGEVLPPEAYENRTLYPVIPTYDRLPLLSIGVLSDIQYADEEEKSRRHFHLSPGKVEHAVKEMNANRSHMDLVMHLGDTVNRDIARNLQVIDSLLKQLQFPFFQLLGNHDFLELGEEHRDHVYRLLRMPARYYSLQVGEGGAFLLIVLDGTDLSVFATRAGTARRAETNGMKHRYRHRKNMLDVNGGIGEEQMQWLRMQLEYASKQKMVVLVFCHFPMYPYDDELNLWNDVEVVRLLSNYSCVAAVISGHTHRWEHEQLVVAHKNGEFTIYFVKFGGIVQSPFTSWGFIEAYEKELHLHGLNFGRVFDYRLPIRGVPGGSVLRKTTRVLSSGPFIRRRRNVRVISRCGGDTKWLRNIIHQPVPNKTVGRTENVSSLMWVECVIFFSLVAVIALLRLMCRKNRRRQSKSVSVRSRGAVH</sequence>
<accession>A0A7J6XZ29</accession>
<evidence type="ECO:0000256" key="8">
    <source>
        <dbReference type="ARBA" id="ARBA00022723"/>
    </source>
</evidence>
<protein>
    <recommendedName>
        <fullName evidence="7">Manganese-dependent ADP-ribose/CDP-alcohol diphosphatase</fullName>
        <ecNumber evidence="5">3.6.1.13</ecNumber>
        <ecNumber evidence="4">3.6.1.16</ecNumber>
        <ecNumber evidence="6">3.6.1.53</ecNumber>
    </recommendedName>
    <alternativeName>
        <fullName evidence="12">ADPRibase-Mn</fullName>
    </alternativeName>
    <alternativeName>
        <fullName evidence="11">CDP-choline phosphohydrolase</fullName>
    </alternativeName>
</protein>
<gene>
    <name evidence="19" type="ORF">ECC02_007330</name>
</gene>
<dbReference type="EC" id="3.6.1.13" evidence="5"/>
<dbReference type="Pfam" id="PF00149">
    <property type="entry name" value="Metallophos"/>
    <property type="match status" value="1"/>
</dbReference>
<dbReference type="InterPro" id="IPR029052">
    <property type="entry name" value="Metallo-depent_PP-like"/>
</dbReference>
<keyword evidence="9" id="KW-0378">Hydrolase</keyword>
<keyword evidence="8" id="KW-0479">Metal-binding</keyword>
<dbReference type="VEuPathDB" id="TriTrypDB:BCY84_00657"/>
<evidence type="ECO:0000256" key="13">
    <source>
        <dbReference type="ARBA" id="ARBA00047486"/>
    </source>
</evidence>
<dbReference type="GO" id="GO:0047734">
    <property type="term" value="F:CDP-glycerol diphosphatase activity"/>
    <property type="evidence" value="ECO:0007669"/>
    <property type="project" value="UniProtKB-EC"/>
</dbReference>